<dbReference type="AlphaFoldDB" id="A0A380T802"/>
<name>A0A380T802_9ZZZZ</name>
<reference evidence="1" key="1">
    <citation type="submission" date="2018-07" db="EMBL/GenBank/DDBJ databases">
        <authorList>
            <person name="Quirk P.G."/>
            <person name="Krulwich T.A."/>
        </authorList>
    </citation>
    <scope>NUCLEOTIDE SEQUENCE</scope>
</reference>
<accession>A0A380T802</accession>
<sequence>MPFTLRTIIFPFVRCSTVIHMTSVVAALLGRFLPKLGPRHAALFFVLDGKAGRCRARVRSG</sequence>
<protein>
    <submittedName>
        <fullName evidence="1">Uncharacterized protein</fullName>
    </submittedName>
</protein>
<evidence type="ECO:0000313" key="1">
    <source>
        <dbReference type="EMBL" id="SUS03699.1"/>
    </source>
</evidence>
<proteinExistence type="predicted"/>
<organism evidence="1">
    <name type="scientific">metagenome</name>
    <dbReference type="NCBI Taxonomy" id="256318"/>
    <lineage>
        <taxon>unclassified sequences</taxon>
        <taxon>metagenomes</taxon>
    </lineage>
</organism>
<gene>
    <name evidence="1" type="ORF">DF3PB_110001</name>
</gene>
<dbReference type="EMBL" id="UIDG01000013">
    <property type="protein sequence ID" value="SUS03699.1"/>
    <property type="molecule type" value="Genomic_DNA"/>
</dbReference>